<evidence type="ECO:0000313" key="2">
    <source>
        <dbReference type="Proteomes" id="UP000646365"/>
    </source>
</evidence>
<dbReference type="EMBL" id="BMJQ01000011">
    <property type="protein sequence ID" value="GGF31924.1"/>
    <property type="molecule type" value="Genomic_DNA"/>
</dbReference>
<dbReference type="RefSeq" id="WP_189049508.1">
    <property type="nucleotide sequence ID" value="NZ_BMJQ01000011.1"/>
</dbReference>
<evidence type="ECO:0000313" key="1">
    <source>
        <dbReference type="EMBL" id="GGF31924.1"/>
    </source>
</evidence>
<sequence length="253" mass="28895">MPFSNEQIEVWQEASRLIPTKTQALLGKFIAYPYRDPKALEYAKQGFCRRVSTLARCIHNVFAAIPLERTERPSNDERTDATINIQAFLFNAFGSLDNLAHILVGERQLVRADGKSFRALQIGLDPGKDLRTALSPELSHYLATLDDWFSYLADFRHALAHRVPIYIPPYLITSATRDEYERLENEKAQAFIAHDIELAVRLDDAQDALGQFEPIMTHSPLESPGFIAFHREMLVDFHTIEEIAGKVLDELRR</sequence>
<gene>
    <name evidence="1" type="ORF">GCM10011611_42530</name>
</gene>
<organism evidence="1 2">
    <name type="scientific">Aliidongia dinghuensis</name>
    <dbReference type="NCBI Taxonomy" id="1867774"/>
    <lineage>
        <taxon>Bacteria</taxon>
        <taxon>Pseudomonadati</taxon>
        <taxon>Pseudomonadota</taxon>
        <taxon>Alphaproteobacteria</taxon>
        <taxon>Rhodospirillales</taxon>
        <taxon>Dongiaceae</taxon>
        <taxon>Aliidongia</taxon>
    </lineage>
</organism>
<protein>
    <recommendedName>
        <fullName evidence="3">Cthe-2314-like HEPN domain-containing protein</fullName>
    </recommendedName>
</protein>
<dbReference type="Proteomes" id="UP000646365">
    <property type="component" value="Unassembled WGS sequence"/>
</dbReference>
<reference evidence="1" key="1">
    <citation type="journal article" date="2014" name="Int. J. Syst. Evol. Microbiol.">
        <title>Complete genome sequence of Corynebacterium casei LMG S-19264T (=DSM 44701T), isolated from a smear-ripened cheese.</title>
        <authorList>
            <consortium name="US DOE Joint Genome Institute (JGI-PGF)"/>
            <person name="Walter F."/>
            <person name="Albersmeier A."/>
            <person name="Kalinowski J."/>
            <person name="Ruckert C."/>
        </authorList>
    </citation>
    <scope>NUCLEOTIDE SEQUENCE</scope>
    <source>
        <strain evidence="1">CGMCC 1.15725</strain>
    </source>
</reference>
<reference evidence="1" key="2">
    <citation type="submission" date="2020-09" db="EMBL/GenBank/DDBJ databases">
        <authorList>
            <person name="Sun Q."/>
            <person name="Zhou Y."/>
        </authorList>
    </citation>
    <scope>NUCLEOTIDE SEQUENCE</scope>
    <source>
        <strain evidence="1">CGMCC 1.15725</strain>
    </source>
</reference>
<proteinExistence type="predicted"/>
<keyword evidence="2" id="KW-1185">Reference proteome</keyword>
<dbReference type="AlphaFoldDB" id="A0A8J2YWF3"/>
<name>A0A8J2YWF3_9PROT</name>
<accession>A0A8J2YWF3</accession>
<evidence type="ECO:0008006" key="3">
    <source>
        <dbReference type="Google" id="ProtNLM"/>
    </source>
</evidence>
<comment type="caution">
    <text evidence="1">The sequence shown here is derived from an EMBL/GenBank/DDBJ whole genome shotgun (WGS) entry which is preliminary data.</text>
</comment>